<evidence type="ECO:0000313" key="3">
    <source>
        <dbReference type="Proteomes" id="UP001241747"/>
    </source>
</evidence>
<gene>
    <name evidence="2" type="ORF">QOZ94_003489</name>
</gene>
<feature type="transmembrane region" description="Helical" evidence="1">
    <location>
        <begin position="6"/>
        <end position="25"/>
    </location>
</feature>
<dbReference type="Proteomes" id="UP001241747">
    <property type="component" value="Unassembled WGS sequence"/>
</dbReference>
<comment type="caution">
    <text evidence="2">The sequence shown here is derived from an EMBL/GenBank/DDBJ whole genome shotgun (WGS) entry which is preliminary data.</text>
</comment>
<keyword evidence="3" id="KW-1185">Reference proteome</keyword>
<dbReference type="RefSeq" id="WP_237345343.1">
    <property type="nucleotide sequence ID" value="NZ_JABWGX010000009.1"/>
</dbReference>
<organism evidence="2 3">
    <name type="scientific">Xanthobacter agilis</name>
    <dbReference type="NCBI Taxonomy" id="47492"/>
    <lineage>
        <taxon>Bacteria</taxon>
        <taxon>Pseudomonadati</taxon>
        <taxon>Pseudomonadota</taxon>
        <taxon>Alphaproteobacteria</taxon>
        <taxon>Hyphomicrobiales</taxon>
        <taxon>Xanthobacteraceae</taxon>
        <taxon>Xanthobacter</taxon>
    </lineage>
</organism>
<reference evidence="2 3" key="1">
    <citation type="submission" date="2023-07" db="EMBL/GenBank/DDBJ databases">
        <title>Genomic Encyclopedia of Type Strains, Phase IV (KMG-IV): sequencing the most valuable type-strain genomes for metagenomic binning, comparative biology and taxonomic classification.</title>
        <authorList>
            <person name="Goeker M."/>
        </authorList>
    </citation>
    <scope>NUCLEOTIDE SEQUENCE [LARGE SCALE GENOMIC DNA]</scope>
    <source>
        <strain evidence="2 3">DSM 3770</strain>
    </source>
</reference>
<sequence>MISYPVDILLLAALVATTVCVVMLYRRLSRLDRLNADYGRALEDAAKALTAARDSLQTFSSDGREVLTKLSSRIEDAHGVIAELDARAGIPGAKVKQH</sequence>
<evidence type="ECO:0000256" key="1">
    <source>
        <dbReference type="SAM" id="Phobius"/>
    </source>
</evidence>
<dbReference type="EMBL" id="JAUSVY010000009">
    <property type="protein sequence ID" value="MDQ0506675.1"/>
    <property type="molecule type" value="Genomic_DNA"/>
</dbReference>
<keyword evidence="1" id="KW-1133">Transmembrane helix</keyword>
<keyword evidence="1" id="KW-0472">Membrane</keyword>
<protein>
    <submittedName>
        <fullName evidence="2">Uncharacterized protein</fullName>
    </submittedName>
</protein>
<evidence type="ECO:0000313" key="2">
    <source>
        <dbReference type="EMBL" id="MDQ0506675.1"/>
    </source>
</evidence>
<keyword evidence="1" id="KW-0812">Transmembrane</keyword>
<accession>A0ABU0LHR5</accession>
<name>A0ABU0LHR5_XANAG</name>
<proteinExistence type="predicted"/>